<gene>
    <name evidence="2" type="ORF">CS538_05190</name>
</gene>
<comment type="caution">
    <text evidence="2">The sequence shown here is derived from an EMBL/GenBank/DDBJ whole genome shotgun (WGS) entry which is preliminary data.</text>
</comment>
<protein>
    <recommendedName>
        <fullName evidence="1">RNA polymerase sigma-70 region 4 domain-containing protein</fullName>
    </recommendedName>
</protein>
<keyword evidence="3" id="KW-1185">Reference proteome</keyword>
<evidence type="ECO:0000313" key="3">
    <source>
        <dbReference type="Proteomes" id="UP000231322"/>
    </source>
</evidence>
<sequence>MDEYIKKTENLLKNYKEYMVMIKNDALDPKERKHIVLQLKKVNNVLEILSEEEKNIINLVFFNKLPYKEVGNILGLCESTIGYKKKDLIKKIAPIIFVAELSYEEKFEFN</sequence>
<dbReference type="InterPro" id="IPR013324">
    <property type="entry name" value="RNA_pol_sigma_r3/r4-like"/>
</dbReference>
<dbReference type="Pfam" id="PF04545">
    <property type="entry name" value="Sigma70_r4"/>
    <property type="match status" value="1"/>
</dbReference>
<dbReference type="Proteomes" id="UP000231322">
    <property type="component" value="Unassembled WGS sequence"/>
</dbReference>
<dbReference type="GO" id="GO:0006352">
    <property type="term" value="P:DNA-templated transcription initiation"/>
    <property type="evidence" value="ECO:0007669"/>
    <property type="project" value="InterPro"/>
</dbReference>
<feature type="domain" description="RNA polymerase sigma-70 region 4" evidence="1">
    <location>
        <begin position="46"/>
        <end position="81"/>
    </location>
</feature>
<proteinExistence type="predicted"/>
<evidence type="ECO:0000313" key="2">
    <source>
        <dbReference type="EMBL" id="PIH05225.1"/>
    </source>
</evidence>
<accession>A0A2G7HJF4</accession>
<dbReference type="InterPro" id="IPR007630">
    <property type="entry name" value="RNA_pol_sigma70_r4"/>
</dbReference>
<evidence type="ECO:0000259" key="1">
    <source>
        <dbReference type="Pfam" id="PF04545"/>
    </source>
</evidence>
<dbReference type="AlphaFoldDB" id="A0A2G7HJF4"/>
<dbReference type="RefSeq" id="WP_099838472.1">
    <property type="nucleotide sequence ID" value="NZ_PEIK01000003.1"/>
</dbReference>
<dbReference type="EMBL" id="PEIK01000003">
    <property type="protein sequence ID" value="PIH05225.1"/>
    <property type="molecule type" value="Genomic_DNA"/>
</dbReference>
<dbReference type="SUPFAM" id="SSF88659">
    <property type="entry name" value="Sigma3 and sigma4 domains of RNA polymerase sigma factors"/>
    <property type="match status" value="1"/>
</dbReference>
<dbReference type="GO" id="GO:0003700">
    <property type="term" value="F:DNA-binding transcription factor activity"/>
    <property type="evidence" value="ECO:0007669"/>
    <property type="project" value="InterPro"/>
</dbReference>
<dbReference type="Gene3D" id="1.20.140.160">
    <property type="match status" value="1"/>
</dbReference>
<reference evidence="2 3" key="1">
    <citation type="submission" date="2017-10" db="EMBL/GenBank/DDBJ databases">
        <title>Reclassification of Eubacterium combesii and discrepancies in the nomenclature of botulinum neurotoxin producing clostridia. Request for an Opinion.</title>
        <authorList>
            <person name="Dobritsa A.P."/>
            <person name="Kutumbaka K.K."/>
            <person name="Samadpour M."/>
        </authorList>
    </citation>
    <scope>NUCLEOTIDE SEQUENCE [LARGE SCALE GENOMIC DNA]</scope>
    <source>
        <strain evidence="2 3">DSM 20696</strain>
    </source>
</reference>
<organism evidence="2 3">
    <name type="scientific">Clostridium combesii</name>
    <dbReference type="NCBI Taxonomy" id="39481"/>
    <lineage>
        <taxon>Bacteria</taxon>
        <taxon>Bacillati</taxon>
        <taxon>Bacillota</taxon>
        <taxon>Clostridia</taxon>
        <taxon>Eubacteriales</taxon>
        <taxon>Clostridiaceae</taxon>
        <taxon>Clostridium</taxon>
    </lineage>
</organism>
<name>A0A2G7HJF4_9CLOT</name>